<dbReference type="STRING" id="709839.TSA66_22930"/>
<evidence type="ECO:0000313" key="3">
    <source>
        <dbReference type="EMBL" id="KIF83040.1"/>
    </source>
</evidence>
<dbReference type="InterPro" id="IPR013762">
    <property type="entry name" value="Integrase-like_cat_sf"/>
</dbReference>
<feature type="domain" description="Tyr recombinase" evidence="2">
    <location>
        <begin position="1"/>
        <end position="196"/>
    </location>
</feature>
<dbReference type="AlphaFoldDB" id="A0A0C2BP36"/>
<dbReference type="EMBL" id="JWJG01000028">
    <property type="protein sequence ID" value="KIF83040.1"/>
    <property type="molecule type" value="Genomic_DNA"/>
</dbReference>
<organism evidence="3 4">
    <name type="scientific">Noviherbaspirillum autotrophicum</name>
    <dbReference type="NCBI Taxonomy" id="709839"/>
    <lineage>
        <taxon>Bacteria</taxon>
        <taxon>Pseudomonadati</taxon>
        <taxon>Pseudomonadota</taxon>
        <taxon>Betaproteobacteria</taxon>
        <taxon>Burkholderiales</taxon>
        <taxon>Oxalobacteraceae</taxon>
        <taxon>Noviherbaspirillum</taxon>
    </lineage>
</organism>
<dbReference type="GO" id="GO:0015074">
    <property type="term" value="P:DNA integration"/>
    <property type="evidence" value="ECO:0007669"/>
    <property type="project" value="InterPro"/>
</dbReference>
<evidence type="ECO:0000313" key="4">
    <source>
        <dbReference type="Proteomes" id="UP000031572"/>
    </source>
</evidence>
<dbReference type="Proteomes" id="UP000031572">
    <property type="component" value="Unassembled WGS sequence"/>
</dbReference>
<keyword evidence="1" id="KW-0233">DNA recombination</keyword>
<sequence length="252" mass="28627">MAKVRDRRRLVVLSLLDCGLRVGEVSQVTVDAVREALKMEVPHLKVWSLKKRKIEHRSVPVLRSELKFFLDYVDFWRSRVVEKYLGSGNDHGFLLVSTKSGMQLKPQIISSEIRLMKMEAGIKNPCHSHLFRHRFVCDQILLFIQSCGAKERSELEKLLQFEGFLKELIMITGHSSVDSLNTYIDWAFIKLASEEKAPFADPFALKVNAQVQLEVLAKQFSELSLDELRGAVGRLIATLSDVPQAKFVGTGN</sequence>
<protein>
    <recommendedName>
        <fullName evidence="2">Tyr recombinase domain-containing protein</fullName>
    </recommendedName>
</protein>
<dbReference type="PROSITE" id="PS51898">
    <property type="entry name" value="TYR_RECOMBINASE"/>
    <property type="match status" value="1"/>
</dbReference>
<dbReference type="InterPro" id="IPR011010">
    <property type="entry name" value="DNA_brk_join_enz"/>
</dbReference>
<evidence type="ECO:0000259" key="2">
    <source>
        <dbReference type="PROSITE" id="PS51898"/>
    </source>
</evidence>
<evidence type="ECO:0000256" key="1">
    <source>
        <dbReference type="ARBA" id="ARBA00023172"/>
    </source>
</evidence>
<name>A0A0C2BP36_9BURK</name>
<dbReference type="GO" id="GO:0003677">
    <property type="term" value="F:DNA binding"/>
    <property type="evidence" value="ECO:0007669"/>
    <property type="project" value="InterPro"/>
</dbReference>
<dbReference type="CDD" id="cd00397">
    <property type="entry name" value="DNA_BRE_C"/>
    <property type="match status" value="1"/>
</dbReference>
<keyword evidence="4" id="KW-1185">Reference proteome</keyword>
<dbReference type="Gene3D" id="1.10.443.10">
    <property type="entry name" value="Intergrase catalytic core"/>
    <property type="match status" value="1"/>
</dbReference>
<proteinExistence type="predicted"/>
<comment type="caution">
    <text evidence="3">The sequence shown here is derived from an EMBL/GenBank/DDBJ whole genome shotgun (WGS) entry which is preliminary data.</text>
</comment>
<reference evidence="3 4" key="1">
    <citation type="submission" date="2014-12" db="EMBL/GenBank/DDBJ databases">
        <title>Denitrispirillum autotrophicum gen. nov., sp. nov., Denitrifying, Facultatively Autotrophic Bacteria Isolated from Rice Paddy Soil.</title>
        <authorList>
            <person name="Ishii S."/>
            <person name="Ashida N."/>
            <person name="Ohno H."/>
            <person name="Otsuka S."/>
            <person name="Yokota A."/>
            <person name="Senoo K."/>
        </authorList>
    </citation>
    <scope>NUCLEOTIDE SEQUENCE [LARGE SCALE GENOMIC DNA]</scope>
    <source>
        <strain evidence="3 4">TSA66</strain>
    </source>
</reference>
<gene>
    <name evidence="3" type="ORF">TSA66_22930</name>
</gene>
<dbReference type="Pfam" id="PF00589">
    <property type="entry name" value="Phage_integrase"/>
    <property type="match status" value="1"/>
</dbReference>
<accession>A0A0C2BP36</accession>
<dbReference type="InterPro" id="IPR002104">
    <property type="entry name" value="Integrase_catalytic"/>
</dbReference>
<dbReference type="GO" id="GO:0006310">
    <property type="term" value="P:DNA recombination"/>
    <property type="evidence" value="ECO:0007669"/>
    <property type="project" value="UniProtKB-KW"/>
</dbReference>
<dbReference type="SUPFAM" id="SSF56349">
    <property type="entry name" value="DNA breaking-rejoining enzymes"/>
    <property type="match status" value="1"/>
</dbReference>